<dbReference type="Pfam" id="PF09346">
    <property type="entry name" value="SMI1_KNR4"/>
    <property type="match status" value="1"/>
</dbReference>
<organism evidence="2 3">
    <name type="scientific">Eikenella corrodens</name>
    <dbReference type="NCBI Taxonomy" id="539"/>
    <lineage>
        <taxon>Bacteria</taxon>
        <taxon>Pseudomonadati</taxon>
        <taxon>Pseudomonadota</taxon>
        <taxon>Betaproteobacteria</taxon>
        <taxon>Neisseriales</taxon>
        <taxon>Neisseriaceae</taxon>
        <taxon>Eikenella</taxon>
    </lineage>
</organism>
<proteinExistence type="predicted"/>
<evidence type="ECO:0000313" key="3">
    <source>
        <dbReference type="Proteomes" id="UP000282435"/>
    </source>
</evidence>
<dbReference type="RefSeq" id="WP_126983483.1">
    <property type="nucleotide sequence ID" value="NZ_CP034670.1"/>
</dbReference>
<name>A0A3S9SKG9_EIKCO</name>
<protein>
    <submittedName>
        <fullName evidence="2">SMI1/KNR4 family protein</fullName>
    </submittedName>
</protein>
<dbReference type="EMBL" id="CP034670">
    <property type="protein sequence ID" value="AZR59979.1"/>
    <property type="molecule type" value="Genomic_DNA"/>
</dbReference>
<dbReference type="InterPro" id="IPR018958">
    <property type="entry name" value="Knr4/Smi1-like_dom"/>
</dbReference>
<dbReference type="OrthoDB" id="1149162at2"/>
<evidence type="ECO:0000313" key="2">
    <source>
        <dbReference type="EMBL" id="AZR59979.1"/>
    </source>
</evidence>
<dbReference type="AlphaFoldDB" id="A0A3S9SKG9"/>
<dbReference type="Gene3D" id="3.40.1580.10">
    <property type="entry name" value="SMI1/KNR4-like"/>
    <property type="match status" value="1"/>
</dbReference>
<sequence length="139" mass="16747">MSQLKIPENYNKLLKKYEGLDGTLKQEQDQFGYELFTETHIFYNSDEIRKYSRELPKDFPTEEAEEYTDYQKQNEYDLGYITNFSQILLFGVDGSDCPFCMDFTENKETPRVIYWDDGELTWRVIADSLENFFDLFEWE</sequence>
<gene>
    <name evidence="2" type="ORF">ELB75_08050</name>
</gene>
<dbReference type="SUPFAM" id="SSF160631">
    <property type="entry name" value="SMI1/KNR4-like"/>
    <property type="match status" value="1"/>
</dbReference>
<dbReference type="Proteomes" id="UP000282435">
    <property type="component" value="Chromosome"/>
</dbReference>
<accession>A0A3S9SKG9</accession>
<reference evidence="2 3" key="1">
    <citation type="submission" date="2018-12" db="EMBL/GenBank/DDBJ databases">
        <title>Genome sequencing of Eikenella corrodens KCOM 3110 (= JS217).</title>
        <authorList>
            <person name="Koo J.-K."/>
            <person name="Park S.-N."/>
            <person name="Lim Y.K."/>
        </authorList>
    </citation>
    <scope>NUCLEOTIDE SEQUENCE [LARGE SCALE GENOMIC DNA]</scope>
    <source>
        <strain evidence="2 3">KCOM 3110</strain>
    </source>
</reference>
<dbReference type="InterPro" id="IPR037883">
    <property type="entry name" value="Knr4/Smi1-like_sf"/>
</dbReference>
<evidence type="ECO:0000259" key="1">
    <source>
        <dbReference type="Pfam" id="PF09346"/>
    </source>
</evidence>
<feature type="domain" description="Knr4/Smi1-like" evidence="1">
    <location>
        <begin position="4"/>
        <end position="134"/>
    </location>
</feature>